<dbReference type="OrthoDB" id="3045408at2759"/>
<feature type="compositionally biased region" description="Pro residues" evidence="1">
    <location>
        <begin position="171"/>
        <end position="185"/>
    </location>
</feature>
<organism evidence="2 3">
    <name type="scientific">Schizopora paradoxa</name>
    <dbReference type="NCBI Taxonomy" id="27342"/>
    <lineage>
        <taxon>Eukaryota</taxon>
        <taxon>Fungi</taxon>
        <taxon>Dikarya</taxon>
        <taxon>Basidiomycota</taxon>
        <taxon>Agaricomycotina</taxon>
        <taxon>Agaricomycetes</taxon>
        <taxon>Hymenochaetales</taxon>
        <taxon>Schizoporaceae</taxon>
        <taxon>Schizopora</taxon>
    </lineage>
</organism>
<accession>A0A0H2S021</accession>
<gene>
    <name evidence="2" type="ORF">SCHPADRAFT_942888</name>
</gene>
<feature type="compositionally biased region" description="Basic and acidic residues" evidence="1">
    <location>
        <begin position="243"/>
        <end position="261"/>
    </location>
</feature>
<feature type="region of interest" description="Disordered" evidence="1">
    <location>
        <begin position="164"/>
        <end position="265"/>
    </location>
</feature>
<sequence length="704" mass="77585">MSTGGLSKKKTASVLFGAGHANILCHSSRTVSPSLLLRINILKLPESALELRNPKAAHAVQKSSEKSQFVDVRRPSSSSRSSEIVKADFAWGRREIQQVPVGSYNISSYSFLPASLISKTAIFPIAQRFRLSALLSRTICMSASVGQRSNKRQKVGDEMATQPPAYATQPAIPPPQNPPPPPAPPAVGGVNPPAGGSGNPPAVTPSPGDVNGASTTPGGATEQAQPPPAKKAKTGDAPGAAEVVKKDNPKTHHVKTKDWPDGCRSTKTSMDHHNRYLCGTFSQVAVPVRARPHHIAKFEERFNSTLSFNNTIQAAFVNYGSYMSKARELMLGANIKLMDALDRGSTIAFNLTMLGEDHRLFMFEVVAAMGLEEFAPDITSSHDSLYNLAHERIATFTFRTIAAQGGYAFLGCVIPFTTDAGLMSRMYRNFVFSRLRDLILRETRAPGSLVLSTMVTEAWRRCKGLAEKRDKYITSEVFYRHTNCMVKFPDSVSDDGQEDGEVEEETGQVASSSTAVIKRNTPGAYIIHEKEGRNPKVTDFVRAVDIARKAVDRRAPNRRKGKIQERLREDKVGGPAPRSHWATLPLGVPLDYFTPAYYNSLTMRERHELDKHAVYKVGLPARGLCSPDKWKDWRKLPYDTFMQLHGDAILKDYDIPTAEDIQRLEELEKIAATIREDDDEEMEEVGQLLEKTAVVGEPMDVVNQ</sequence>
<keyword evidence="3" id="KW-1185">Reference proteome</keyword>
<proteinExistence type="predicted"/>
<dbReference type="InParanoid" id="A0A0H2S021"/>
<evidence type="ECO:0000313" key="3">
    <source>
        <dbReference type="Proteomes" id="UP000053477"/>
    </source>
</evidence>
<reference evidence="2 3" key="1">
    <citation type="submission" date="2015-04" db="EMBL/GenBank/DDBJ databases">
        <title>Complete genome sequence of Schizopora paradoxa KUC8140, a cosmopolitan wood degrader in East Asia.</title>
        <authorList>
            <consortium name="DOE Joint Genome Institute"/>
            <person name="Min B."/>
            <person name="Park H."/>
            <person name="Jang Y."/>
            <person name="Kim J.-J."/>
            <person name="Kim K.H."/>
            <person name="Pangilinan J."/>
            <person name="Lipzen A."/>
            <person name="Riley R."/>
            <person name="Grigoriev I.V."/>
            <person name="Spatafora J.W."/>
            <person name="Choi I.-G."/>
        </authorList>
    </citation>
    <scope>NUCLEOTIDE SEQUENCE [LARGE SCALE GENOMIC DNA]</scope>
    <source>
        <strain evidence="2 3">KUC8140</strain>
    </source>
</reference>
<dbReference type="EMBL" id="KQ086028">
    <property type="protein sequence ID" value="KLO10371.1"/>
    <property type="molecule type" value="Genomic_DNA"/>
</dbReference>
<name>A0A0H2S021_9AGAM</name>
<dbReference type="AlphaFoldDB" id="A0A0H2S021"/>
<dbReference type="STRING" id="27342.A0A0H2S021"/>
<protein>
    <submittedName>
        <fullName evidence="2">Uncharacterized protein</fullName>
    </submittedName>
</protein>
<dbReference type="Proteomes" id="UP000053477">
    <property type="component" value="Unassembled WGS sequence"/>
</dbReference>
<feature type="compositionally biased region" description="Polar residues" evidence="1">
    <location>
        <begin position="212"/>
        <end position="224"/>
    </location>
</feature>
<evidence type="ECO:0000256" key="1">
    <source>
        <dbReference type="SAM" id="MobiDB-lite"/>
    </source>
</evidence>
<evidence type="ECO:0000313" key="2">
    <source>
        <dbReference type="EMBL" id="KLO10371.1"/>
    </source>
</evidence>
<feature type="compositionally biased region" description="Acidic residues" evidence="1">
    <location>
        <begin position="492"/>
        <end position="506"/>
    </location>
</feature>
<feature type="region of interest" description="Disordered" evidence="1">
    <location>
        <begin position="492"/>
        <end position="513"/>
    </location>
</feature>